<dbReference type="SUPFAM" id="SSF81296">
    <property type="entry name" value="E set domains"/>
    <property type="match status" value="1"/>
</dbReference>
<dbReference type="CDD" id="cd07184">
    <property type="entry name" value="E_set_Isoamylase_like_N"/>
    <property type="match status" value="1"/>
</dbReference>
<dbReference type="EMBL" id="CP002691">
    <property type="protein sequence ID" value="AEE50164.1"/>
    <property type="molecule type" value="Genomic_DNA"/>
</dbReference>
<evidence type="ECO:0000256" key="1">
    <source>
        <dbReference type="SAM" id="MobiDB-lite"/>
    </source>
</evidence>
<dbReference type="eggNOG" id="COG0296">
    <property type="taxonomic scope" value="Bacteria"/>
</dbReference>
<sequence length="177" mass="18670">MLKKDYSKTKKVCKVTFSLPTTAVQDGAEVRVLGDFNSWTWQSGLIMKAGKTEYTASIELALGANYEFRYAINNERWENDWAADAYVPSPFDGINNSLVSVSAVVDGELTGKAAGGKTVKATGAPKAEKPAAPAKEAAPKAPAKAKAPAKTTTTPAPVKAKAAKATAKPKTKEAPKK</sequence>
<dbReference type="InterPro" id="IPR013783">
    <property type="entry name" value="Ig-like_fold"/>
</dbReference>
<dbReference type="Gene3D" id="2.60.40.10">
    <property type="entry name" value="Immunoglobulins"/>
    <property type="match status" value="1"/>
</dbReference>
<dbReference type="InterPro" id="IPR002044">
    <property type="entry name" value="CBM20"/>
</dbReference>
<dbReference type="KEGG" id="hhy:Halhy_2285"/>
<feature type="compositionally biased region" description="Low complexity" evidence="1">
    <location>
        <begin position="120"/>
        <end position="168"/>
    </location>
</feature>
<evidence type="ECO:0000313" key="4">
    <source>
        <dbReference type="Proteomes" id="UP000008461"/>
    </source>
</evidence>
<dbReference type="Proteomes" id="UP000008461">
    <property type="component" value="Chromosome"/>
</dbReference>
<protein>
    <recommendedName>
        <fullName evidence="2">CBM20 domain-containing protein</fullName>
    </recommendedName>
</protein>
<evidence type="ECO:0000313" key="3">
    <source>
        <dbReference type="EMBL" id="AEE50164.1"/>
    </source>
</evidence>
<dbReference type="AlphaFoldDB" id="F4KU67"/>
<dbReference type="InterPro" id="IPR014756">
    <property type="entry name" value="Ig_E-set"/>
</dbReference>
<keyword evidence="4" id="KW-1185">Reference proteome</keyword>
<feature type="region of interest" description="Disordered" evidence="1">
    <location>
        <begin position="120"/>
        <end position="177"/>
    </location>
</feature>
<gene>
    <name evidence="3" type="ordered locus">Halhy_2285</name>
</gene>
<reference key="2">
    <citation type="submission" date="2011-04" db="EMBL/GenBank/DDBJ databases">
        <title>Complete sequence of chromosome of Haliscomenobacter hydrossis DSM 1100.</title>
        <authorList>
            <consortium name="US DOE Joint Genome Institute (JGI-PGF)"/>
            <person name="Lucas S."/>
            <person name="Han J."/>
            <person name="Lapidus A."/>
            <person name="Bruce D."/>
            <person name="Goodwin L."/>
            <person name="Pitluck S."/>
            <person name="Peters L."/>
            <person name="Kyrpides N."/>
            <person name="Mavromatis K."/>
            <person name="Ivanova N."/>
            <person name="Ovchinnikova G."/>
            <person name="Pagani I."/>
            <person name="Daligault H."/>
            <person name="Detter J.C."/>
            <person name="Han C."/>
            <person name="Land M."/>
            <person name="Hauser L."/>
            <person name="Markowitz V."/>
            <person name="Cheng J.-F."/>
            <person name="Hugenholtz P."/>
            <person name="Woyke T."/>
            <person name="Wu D."/>
            <person name="Verbarg S."/>
            <person name="Frueling A."/>
            <person name="Brambilla E."/>
            <person name="Klenk H.-P."/>
            <person name="Eisen J.A."/>
        </authorList>
    </citation>
    <scope>NUCLEOTIDE SEQUENCE</scope>
    <source>
        <strain>DSM 1100</strain>
    </source>
</reference>
<reference evidence="3 4" key="1">
    <citation type="journal article" date="2011" name="Stand. Genomic Sci.">
        <title>Complete genome sequence of Haliscomenobacter hydrossis type strain (O).</title>
        <authorList>
            <consortium name="US DOE Joint Genome Institute (JGI-PGF)"/>
            <person name="Daligault H."/>
            <person name="Lapidus A."/>
            <person name="Zeytun A."/>
            <person name="Nolan M."/>
            <person name="Lucas S."/>
            <person name="Del Rio T.G."/>
            <person name="Tice H."/>
            <person name="Cheng J.F."/>
            <person name="Tapia R."/>
            <person name="Han C."/>
            <person name="Goodwin L."/>
            <person name="Pitluck S."/>
            <person name="Liolios K."/>
            <person name="Pagani I."/>
            <person name="Ivanova N."/>
            <person name="Huntemann M."/>
            <person name="Mavromatis K."/>
            <person name="Mikhailova N."/>
            <person name="Pati A."/>
            <person name="Chen A."/>
            <person name="Palaniappan K."/>
            <person name="Land M."/>
            <person name="Hauser L."/>
            <person name="Brambilla E.M."/>
            <person name="Rohde M."/>
            <person name="Verbarg S."/>
            <person name="Goker M."/>
            <person name="Bristow J."/>
            <person name="Eisen J.A."/>
            <person name="Markowitz V."/>
            <person name="Hugenholtz P."/>
            <person name="Kyrpides N.C."/>
            <person name="Klenk H.P."/>
            <person name="Woyke T."/>
        </authorList>
    </citation>
    <scope>NUCLEOTIDE SEQUENCE [LARGE SCALE GENOMIC DNA]</scope>
    <source>
        <strain evidence="4">ATCC 27775 / DSM 1100 / LMG 10767 / O</strain>
    </source>
</reference>
<dbReference type="PROSITE" id="PS51166">
    <property type="entry name" value="CBM20"/>
    <property type="match status" value="1"/>
</dbReference>
<proteinExistence type="predicted"/>
<name>F4KU67_HALH1</name>
<dbReference type="RefSeq" id="WP_013764714.1">
    <property type="nucleotide sequence ID" value="NC_015510.1"/>
</dbReference>
<feature type="domain" description="CBM20" evidence="2">
    <location>
        <begin position="7"/>
        <end position="103"/>
    </location>
</feature>
<dbReference type="HOGENOM" id="CLU_1515874_0_0_10"/>
<dbReference type="GO" id="GO:2001070">
    <property type="term" value="F:starch binding"/>
    <property type="evidence" value="ECO:0007669"/>
    <property type="project" value="InterPro"/>
</dbReference>
<accession>F4KU67</accession>
<organism evidence="3 4">
    <name type="scientific">Haliscomenobacter hydrossis (strain ATCC 27775 / DSM 1100 / LMG 10767 / O)</name>
    <dbReference type="NCBI Taxonomy" id="760192"/>
    <lineage>
        <taxon>Bacteria</taxon>
        <taxon>Pseudomonadati</taxon>
        <taxon>Bacteroidota</taxon>
        <taxon>Saprospiria</taxon>
        <taxon>Saprospirales</taxon>
        <taxon>Haliscomenobacteraceae</taxon>
        <taxon>Haliscomenobacter</taxon>
    </lineage>
</organism>
<dbReference type="STRING" id="760192.Halhy_2285"/>
<evidence type="ECO:0000259" key="2">
    <source>
        <dbReference type="PROSITE" id="PS51166"/>
    </source>
</evidence>